<gene>
    <name evidence="7" type="ORF">EDD31_2889</name>
</gene>
<comment type="caution">
    <text evidence="7">The sequence shown here is derived from an EMBL/GenBank/DDBJ whole genome shotgun (WGS) entry which is preliminary data.</text>
</comment>
<feature type="transmembrane region" description="Helical" evidence="6">
    <location>
        <begin position="198"/>
        <end position="222"/>
    </location>
</feature>
<dbReference type="InterPro" id="IPR005496">
    <property type="entry name" value="Integral_membrane_TerC"/>
</dbReference>
<keyword evidence="5 6" id="KW-0472">Membrane</keyword>
<feature type="transmembrane region" description="Helical" evidence="6">
    <location>
        <begin position="78"/>
        <end position="95"/>
    </location>
</feature>
<evidence type="ECO:0000313" key="8">
    <source>
        <dbReference type="Proteomes" id="UP000280668"/>
    </source>
</evidence>
<proteinExistence type="inferred from homology"/>
<evidence type="ECO:0000256" key="4">
    <source>
        <dbReference type="ARBA" id="ARBA00022989"/>
    </source>
</evidence>
<evidence type="ECO:0000256" key="2">
    <source>
        <dbReference type="ARBA" id="ARBA00007511"/>
    </source>
</evidence>
<feature type="transmembrane region" description="Helical" evidence="6">
    <location>
        <begin position="102"/>
        <end position="125"/>
    </location>
</feature>
<evidence type="ECO:0000256" key="1">
    <source>
        <dbReference type="ARBA" id="ARBA00004141"/>
    </source>
</evidence>
<reference evidence="7 8" key="1">
    <citation type="submission" date="2018-11" db="EMBL/GenBank/DDBJ databases">
        <title>Sequencing the genomes of 1000 actinobacteria strains.</title>
        <authorList>
            <person name="Klenk H.-P."/>
        </authorList>
    </citation>
    <scope>NUCLEOTIDE SEQUENCE [LARGE SCALE GENOMIC DNA]</scope>
    <source>
        <strain evidence="7 8">DSM 11294</strain>
    </source>
</reference>
<dbReference type="PANTHER" id="PTHR30238:SF0">
    <property type="entry name" value="THYLAKOID MEMBRANE PROTEIN TERC, CHLOROPLASTIC"/>
    <property type="match status" value="1"/>
</dbReference>
<dbReference type="GO" id="GO:0016020">
    <property type="term" value="C:membrane"/>
    <property type="evidence" value="ECO:0007669"/>
    <property type="project" value="UniProtKB-SubCell"/>
</dbReference>
<feature type="transmembrane region" description="Helical" evidence="6">
    <location>
        <begin position="39"/>
        <end position="58"/>
    </location>
</feature>
<comment type="similarity">
    <text evidence="2">Belongs to the TerC family.</text>
</comment>
<evidence type="ECO:0000256" key="5">
    <source>
        <dbReference type="ARBA" id="ARBA00023136"/>
    </source>
</evidence>
<dbReference type="EMBL" id="RKHK01000001">
    <property type="protein sequence ID" value="ROR74473.1"/>
    <property type="molecule type" value="Genomic_DNA"/>
</dbReference>
<comment type="subcellular location">
    <subcellularLocation>
        <location evidence="1">Membrane</location>
        <topology evidence="1">Multi-pass membrane protein</topology>
    </subcellularLocation>
</comment>
<dbReference type="OrthoDB" id="5242957at2"/>
<keyword evidence="8" id="KW-1185">Reference proteome</keyword>
<feature type="transmembrane region" description="Helical" evidence="6">
    <location>
        <begin position="260"/>
        <end position="279"/>
    </location>
</feature>
<dbReference type="Proteomes" id="UP000280668">
    <property type="component" value="Unassembled WGS sequence"/>
</dbReference>
<dbReference type="PANTHER" id="PTHR30238">
    <property type="entry name" value="MEMBRANE BOUND PREDICTED REDOX MODULATOR"/>
    <property type="match status" value="1"/>
</dbReference>
<dbReference type="Pfam" id="PF03741">
    <property type="entry name" value="TerC"/>
    <property type="match status" value="1"/>
</dbReference>
<dbReference type="AlphaFoldDB" id="A0A3N2BGT6"/>
<feature type="transmembrane region" description="Helical" evidence="6">
    <location>
        <begin position="228"/>
        <end position="248"/>
    </location>
</feature>
<feature type="transmembrane region" description="Helical" evidence="6">
    <location>
        <begin position="6"/>
        <end position="27"/>
    </location>
</feature>
<feature type="transmembrane region" description="Helical" evidence="6">
    <location>
        <begin position="131"/>
        <end position="148"/>
    </location>
</feature>
<sequence>MDVPMLAWIGLVTVILTMISVDVLGHLRTPHTPSLREAAWWSAAYVGIGLLFGLAVWAGWGAERSADYYSGFILEKSLSVDNLFVFVIIIAAFRVPRHYQQAVLLSGILVAIVLRGVFIAFGVAIIERWSAVFYLFGAFLIYTAIAQAREGKLQPETGEEYQESGVIRLVRRVIPVSADYEGGKLTTRQHGRWMITPLLLVVVALGSIDVIFALDSIPAIFAITQEPFLVFAANAFSLLGLRQLYFLIDGLLDRLTYLHYGLAAILAYIGAKQIIHALHENSLGFLNDGEPWTVIPEPGRFLSLGVIVVVLTVTVLASLRSGRGTDGTEVSEVQGAKLELAERPGGRVGRSDRCVER</sequence>
<keyword evidence="3 6" id="KW-0812">Transmembrane</keyword>
<accession>A0A3N2BGT6</accession>
<keyword evidence="4 6" id="KW-1133">Transmembrane helix</keyword>
<organism evidence="7 8">
    <name type="scientific">Bogoriella caseilytica</name>
    <dbReference type="NCBI Taxonomy" id="56055"/>
    <lineage>
        <taxon>Bacteria</taxon>
        <taxon>Bacillati</taxon>
        <taxon>Actinomycetota</taxon>
        <taxon>Actinomycetes</taxon>
        <taxon>Micrococcales</taxon>
        <taxon>Bogoriellaceae</taxon>
        <taxon>Bogoriella</taxon>
    </lineage>
</organism>
<feature type="transmembrane region" description="Helical" evidence="6">
    <location>
        <begin position="299"/>
        <end position="319"/>
    </location>
</feature>
<name>A0A3N2BGT6_9MICO</name>
<dbReference type="RefSeq" id="WP_123304810.1">
    <property type="nucleotide sequence ID" value="NZ_RKHK01000001.1"/>
</dbReference>
<evidence type="ECO:0000313" key="7">
    <source>
        <dbReference type="EMBL" id="ROR74473.1"/>
    </source>
</evidence>
<dbReference type="InterPro" id="IPR022369">
    <property type="entry name" value="Integral_membrane_TerC_rswitch"/>
</dbReference>
<dbReference type="NCBIfam" id="TIGR03718">
    <property type="entry name" value="R_switched_Alx"/>
    <property type="match status" value="1"/>
</dbReference>
<evidence type="ECO:0000256" key="6">
    <source>
        <dbReference type="SAM" id="Phobius"/>
    </source>
</evidence>
<protein>
    <submittedName>
        <fullName evidence="7">Tellurite resistance protein TerC</fullName>
    </submittedName>
</protein>
<evidence type="ECO:0000256" key="3">
    <source>
        <dbReference type="ARBA" id="ARBA00022692"/>
    </source>
</evidence>